<dbReference type="Proteomes" id="UP000700334">
    <property type="component" value="Unassembled WGS sequence"/>
</dbReference>
<evidence type="ECO:0000256" key="3">
    <source>
        <dbReference type="ARBA" id="ARBA00023054"/>
    </source>
</evidence>
<dbReference type="PANTHER" id="PTHR46176:SF3">
    <property type="entry name" value="PROTEIN FAM76B"/>
    <property type="match status" value="1"/>
</dbReference>
<dbReference type="Pfam" id="PF16046">
    <property type="entry name" value="FAM76"/>
    <property type="match status" value="1"/>
</dbReference>
<feature type="compositionally biased region" description="Basic residues" evidence="4">
    <location>
        <begin position="18"/>
        <end position="27"/>
    </location>
</feature>
<comment type="similarity">
    <text evidence="1">Belongs to the FAM76 family.</text>
</comment>
<evidence type="ECO:0000256" key="4">
    <source>
        <dbReference type="SAM" id="MobiDB-lite"/>
    </source>
</evidence>
<feature type="non-terminal residue" evidence="5">
    <location>
        <position position="1"/>
    </location>
</feature>
<sequence>NRKGERLPGAAASPPSPRGRHKAARRRVSAERLRAAGGYSCGARGPSPGRPRSVMAAEPRPTRRAGPAPAPHERRRAREPGSRRPLQEKYLLWTNAERAGRGLAIAPNGRPAQASGAEQARARPGPIGPRRAHCAAAPAGNSGRTVGVAGLKWASRADGVGLRLAGASHPLWARPASPGPGWAARPRDAVASAANRGRGRAAEEEADPPPPPPPPRRTPQPSARASVRRRRAQAGAGRPGRERRRGRGAAEEARGRRRPAPEAPPGGGMAAPALYACTKCTQRYPFEELSQGQQLCKDCRIAHPIVKCTYCRSEFQQESKTNTICKKCAQNVKQFGTPKPCQYCNVIAAFIGTKCQRCANSEKRYGPPQACEQCKQQCAFDRKEEGRRKVDGKLLCWLCTLSYKRVLQKTKEQRRSLGSSHSNSSSAPLPEKDQHHPKQHRHHHRHRHGSSGHHKISSLSPDQEQGLWKQSHKSSAAIQNETPKKKPKLESKPSNGDSSSINQSADSGGTDNFVLISQLKEEVMSLKRLLQQRDQTILEKDKKLTELKADFQYQESNLRTKMNSMEKAHKETVEQLQVGDVQRGRRAGGPVPRRSVACGSCAALCRPRPARAAKNRELLKQVAALSKGKKFDKGGSTLTSP</sequence>
<evidence type="ECO:0000313" key="5">
    <source>
        <dbReference type="EMBL" id="KAG8519288.1"/>
    </source>
</evidence>
<proteinExistence type="inferred from homology"/>
<feature type="compositionally biased region" description="Polar residues" evidence="4">
    <location>
        <begin position="495"/>
        <end position="510"/>
    </location>
</feature>
<evidence type="ECO:0000256" key="2">
    <source>
        <dbReference type="ARBA" id="ARBA00017330"/>
    </source>
</evidence>
<feature type="compositionally biased region" description="Pro residues" evidence="4">
    <location>
        <begin position="208"/>
        <end position="218"/>
    </location>
</feature>
<protein>
    <recommendedName>
        <fullName evidence="2">Protein FAM76B</fullName>
    </recommendedName>
</protein>
<evidence type="ECO:0000313" key="6">
    <source>
        <dbReference type="Proteomes" id="UP000700334"/>
    </source>
</evidence>
<keyword evidence="6" id="KW-1185">Reference proteome</keyword>
<dbReference type="OrthoDB" id="3689at2759"/>
<feature type="compositionally biased region" description="Basic and acidic residues" evidence="4">
    <location>
        <begin position="482"/>
        <end position="491"/>
    </location>
</feature>
<feature type="compositionally biased region" description="Low complexity" evidence="4">
    <location>
        <begin position="56"/>
        <end position="67"/>
    </location>
</feature>
<dbReference type="GO" id="GO:0016607">
    <property type="term" value="C:nuclear speck"/>
    <property type="evidence" value="ECO:0007669"/>
    <property type="project" value="TreeGrafter"/>
</dbReference>
<organism evidence="5 6">
    <name type="scientific">Galemys pyrenaicus</name>
    <name type="common">Iberian desman</name>
    <name type="synonym">Pyrenean desman</name>
    <dbReference type="NCBI Taxonomy" id="202257"/>
    <lineage>
        <taxon>Eukaryota</taxon>
        <taxon>Metazoa</taxon>
        <taxon>Chordata</taxon>
        <taxon>Craniata</taxon>
        <taxon>Vertebrata</taxon>
        <taxon>Euteleostomi</taxon>
        <taxon>Mammalia</taxon>
        <taxon>Eutheria</taxon>
        <taxon>Laurasiatheria</taxon>
        <taxon>Eulipotyphla</taxon>
        <taxon>Talpidae</taxon>
        <taxon>Galemys</taxon>
    </lineage>
</organism>
<gene>
    <name evidence="5" type="ORF">J0S82_006114</name>
</gene>
<feature type="compositionally biased region" description="Basic residues" evidence="4">
    <location>
        <begin position="437"/>
        <end position="456"/>
    </location>
</feature>
<name>A0A8J6ADZ2_GALPY</name>
<comment type="caution">
    <text evidence="5">The sequence shown here is derived from an EMBL/GenBank/DDBJ whole genome shotgun (WGS) entry which is preliminary data.</text>
</comment>
<keyword evidence="3" id="KW-0175">Coiled coil</keyword>
<feature type="compositionally biased region" description="Basic and acidic residues" evidence="4">
    <location>
        <begin position="76"/>
        <end position="87"/>
    </location>
</feature>
<dbReference type="PANTHER" id="PTHR46176">
    <property type="entry name" value="LD21662P"/>
    <property type="match status" value="1"/>
</dbReference>
<dbReference type="EMBL" id="JAGFMF010011614">
    <property type="protein sequence ID" value="KAG8519288.1"/>
    <property type="molecule type" value="Genomic_DNA"/>
</dbReference>
<reference evidence="5" key="1">
    <citation type="journal article" date="2021" name="Evol. Appl.">
        <title>The genome of the Pyrenean desman and the effects of bottlenecks and inbreeding on the genomic landscape of an endangered species.</title>
        <authorList>
            <person name="Escoda L."/>
            <person name="Castresana J."/>
        </authorList>
    </citation>
    <scope>NUCLEOTIDE SEQUENCE</scope>
    <source>
        <strain evidence="5">IBE-C5619</strain>
    </source>
</reference>
<feature type="region of interest" description="Disordered" evidence="4">
    <location>
        <begin position="104"/>
        <end position="144"/>
    </location>
</feature>
<evidence type="ECO:0000256" key="1">
    <source>
        <dbReference type="ARBA" id="ARBA00009097"/>
    </source>
</evidence>
<feature type="compositionally biased region" description="Low complexity" evidence="4">
    <location>
        <begin position="416"/>
        <end position="426"/>
    </location>
</feature>
<accession>A0A8J6ADZ2</accession>
<dbReference type="AlphaFoldDB" id="A0A8J6ADZ2"/>
<feature type="region of interest" description="Disordered" evidence="4">
    <location>
        <begin position="168"/>
        <end position="268"/>
    </location>
</feature>
<feature type="region of interest" description="Disordered" evidence="4">
    <location>
        <begin position="1"/>
        <end position="89"/>
    </location>
</feature>
<feature type="region of interest" description="Disordered" evidence="4">
    <location>
        <begin position="412"/>
        <end position="510"/>
    </location>
</feature>
<dbReference type="InterPro" id="IPR032017">
    <property type="entry name" value="FAM76"/>
</dbReference>